<dbReference type="Gene3D" id="2.130.10.10">
    <property type="entry name" value="YVTN repeat-like/Quinoprotein amine dehydrogenase"/>
    <property type="match status" value="1"/>
</dbReference>
<gene>
    <name evidence="2" type="ORF">JMJ35_005237</name>
</gene>
<accession>A0AA39R1E6</accession>
<proteinExistence type="predicted"/>
<keyword evidence="3" id="KW-1185">Reference proteome</keyword>
<name>A0AA39R1E6_9LECA</name>
<evidence type="ECO:0000313" key="3">
    <source>
        <dbReference type="Proteomes" id="UP001166286"/>
    </source>
</evidence>
<dbReference type="Pfam" id="PF00400">
    <property type="entry name" value="WD40"/>
    <property type="match status" value="1"/>
</dbReference>
<comment type="caution">
    <text evidence="2">The sequence shown here is derived from an EMBL/GenBank/DDBJ whole genome shotgun (WGS) entry which is preliminary data.</text>
</comment>
<organism evidence="2 3">
    <name type="scientific">Cladonia borealis</name>
    <dbReference type="NCBI Taxonomy" id="184061"/>
    <lineage>
        <taxon>Eukaryota</taxon>
        <taxon>Fungi</taxon>
        <taxon>Dikarya</taxon>
        <taxon>Ascomycota</taxon>
        <taxon>Pezizomycotina</taxon>
        <taxon>Lecanoromycetes</taxon>
        <taxon>OSLEUM clade</taxon>
        <taxon>Lecanoromycetidae</taxon>
        <taxon>Lecanorales</taxon>
        <taxon>Lecanorineae</taxon>
        <taxon>Cladoniaceae</taxon>
        <taxon>Cladonia</taxon>
    </lineage>
</organism>
<evidence type="ECO:0000313" key="2">
    <source>
        <dbReference type="EMBL" id="KAK0512109.1"/>
    </source>
</evidence>
<dbReference type="InterPro" id="IPR015943">
    <property type="entry name" value="WD40/YVTN_repeat-like_dom_sf"/>
</dbReference>
<feature type="compositionally biased region" description="Low complexity" evidence="1">
    <location>
        <begin position="398"/>
        <end position="428"/>
    </location>
</feature>
<dbReference type="InterPro" id="IPR001680">
    <property type="entry name" value="WD40_rpt"/>
</dbReference>
<dbReference type="PANTHER" id="PTHR13211:SF0">
    <property type="entry name" value="TELOMERASE CAJAL BODY PROTEIN 1"/>
    <property type="match status" value="1"/>
</dbReference>
<dbReference type="AlphaFoldDB" id="A0AA39R1E6"/>
<dbReference type="Proteomes" id="UP001166286">
    <property type="component" value="Unassembled WGS sequence"/>
</dbReference>
<dbReference type="PANTHER" id="PTHR13211">
    <property type="entry name" value="TELOMERASE CAJAL BODY PROTEIN 1"/>
    <property type="match status" value="1"/>
</dbReference>
<sequence>MEQNSEPLPRLVGTTAETNLGAVSNALAVTASKQEDEGEKYYPEILPDRGRSMHYSASNYFKSAQWSPDGTTILSSSYDDMLRSFVLPPDLLSPERELLNILTPYSVQQSPGPVYATEFHPAYNLQEPSTCLVMASISSLPIRLFSPFAPGILASYLLVSPTTEVYITPYSLLFSPENANHFFAGSNSRLSVFDLNRNGEGPISTWHTTASRRHHTAAAGGMKGIVSTMAMSSDGILAAGTFSRWVGLYDGYGRGDTISAFAVAQQREGEESTGGNGLTQVMWSQCGRYLCTVERGSDGIGVLDIRGNSKWLAWLKGRNARTPQRLGVDVMGGEVWAGGMDGVVRVWEGLGMTEGVIDPKWEYQAHDDVVSSTVMHQSGAVLATCSGQRHCDPSFEPASQESSSDTESSGMSSPSSRSSQSSLAPGSSGAVVDNSLKIWAL</sequence>
<dbReference type="SUPFAM" id="SSF50978">
    <property type="entry name" value="WD40 repeat-like"/>
    <property type="match status" value="1"/>
</dbReference>
<evidence type="ECO:0000256" key="1">
    <source>
        <dbReference type="SAM" id="MobiDB-lite"/>
    </source>
</evidence>
<protein>
    <submittedName>
        <fullName evidence="2">Uncharacterized protein</fullName>
    </submittedName>
</protein>
<dbReference type="EMBL" id="JAFEKC020000011">
    <property type="protein sequence ID" value="KAK0512109.1"/>
    <property type="molecule type" value="Genomic_DNA"/>
</dbReference>
<feature type="region of interest" description="Disordered" evidence="1">
    <location>
        <begin position="391"/>
        <end position="434"/>
    </location>
</feature>
<dbReference type="InterPro" id="IPR036322">
    <property type="entry name" value="WD40_repeat_dom_sf"/>
</dbReference>
<dbReference type="InterPro" id="IPR051150">
    <property type="entry name" value="SWT21/TCAB1_mRNA_Telomere"/>
</dbReference>
<reference evidence="2" key="1">
    <citation type="submission" date="2023-03" db="EMBL/GenBank/DDBJ databases">
        <title>Complete genome of Cladonia borealis.</title>
        <authorList>
            <person name="Park H."/>
        </authorList>
    </citation>
    <scope>NUCLEOTIDE SEQUENCE</scope>
    <source>
        <strain evidence="2">ANT050790</strain>
    </source>
</reference>